<proteinExistence type="inferred from homology"/>
<dbReference type="RefSeq" id="WP_407051722.1">
    <property type="nucleotide sequence ID" value="NZ_CP158568.1"/>
</dbReference>
<evidence type="ECO:0000256" key="6">
    <source>
        <dbReference type="ARBA" id="ARBA00018569"/>
    </source>
</evidence>
<dbReference type="SUPFAM" id="SSF51735">
    <property type="entry name" value="NAD(P)-binding Rossmann-fold domains"/>
    <property type="match status" value="1"/>
</dbReference>
<evidence type="ECO:0000256" key="7">
    <source>
        <dbReference type="ARBA" id="ARBA00023027"/>
    </source>
</evidence>
<dbReference type="EC" id="5.1.3.2" evidence="5 10"/>
<keyword evidence="8 10" id="KW-0413">Isomerase</keyword>
<comment type="pathway">
    <text evidence="3 10">Carbohydrate metabolism; galactose metabolism.</text>
</comment>
<dbReference type="GO" id="GO:0003978">
    <property type="term" value="F:UDP-glucose 4-epimerase activity"/>
    <property type="evidence" value="ECO:0007669"/>
    <property type="project" value="UniProtKB-UniRule"/>
</dbReference>
<evidence type="ECO:0000256" key="5">
    <source>
        <dbReference type="ARBA" id="ARBA00013189"/>
    </source>
</evidence>
<evidence type="ECO:0000256" key="10">
    <source>
        <dbReference type="RuleBase" id="RU366046"/>
    </source>
</evidence>
<keyword evidence="9 10" id="KW-0119">Carbohydrate metabolism</keyword>
<feature type="domain" description="NAD-dependent epimerase/dehydratase" evidence="11">
    <location>
        <begin position="3"/>
        <end position="246"/>
    </location>
</feature>
<evidence type="ECO:0000259" key="11">
    <source>
        <dbReference type="Pfam" id="PF01370"/>
    </source>
</evidence>
<dbReference type="InterPro" id="IPR036291">
    <property type="entry name" value="NAD(P)-bd_dom_sf"/>
</dbReference>
<evidence type="ECO:0000313" key="12">
    <source>
        <dbReference type="EMBL" id="XBY46629.1"/>
    </source>
</evidence>
<keyword evidence="7 10" id="KW-0520">NAD</keyword>
<dbReference type="CDD" id="cd05247">
    <property type="entry name" value="UDP_G4E_1_SDR_e"/>
    <property type="match status" value="1"/>
</dbReference>
<dbReference type="InterPro" id="IPR001509">
    <property type="entry name" value="Epimerase_deHydtase"/>
</dbReference>
<accession>A0AAU7XF46</accession>
<dbReference type="EMBL" id="CP158568">
    <property type="protein sequence ID" value="XBY46629.1"/>
    <property type="molecule type" value="Genomic_DNA"/>
</dbReference>
<comment type="catalytic activity">
    <reaction evidence="1 10">
        <text>UDP-alpha-D-glucose = UDP-alpha-D-galactose</text>
        <dbReference type="Rhea" id="RHEA:22168"/>
        <dbReference type="ChEBI" id="CHEBI:58885"/>
        <dbReference type="ChEBI" id="CHEBI:66914"/>
        <dbReference type="EC" id="5.1.3.2"/>
    </reaction>
</comment>
<evidence type="ECO:0000256" key="4">
    <source>
        <dbReference type="ARBA" id="ARBA00007637"/>
    </source>
</evidence>
<evidence type="ECO:0000256" key="2">
    <source>
        <dbReference type="ARBA" id="ARBA00001911"/>
    </source>
</evidence>
<name>A0AAU7XF46_9HYPH</name>
<protein>
    <recommendedName>
        <fullName evidence="6 10">UDP-glucose 4-epimerase</fullName>
        <ecNumber evidence="5 10">5.1.3.2</ecNumber>
    </recommendedName>
</protein>
<dbReference type="AlphaFoldDB" id="A0AAU7XF46"/>
<dbReference type="NCBIfam" id="TIGR01179">
    <property type="entry name" value="galE"/>
    <property type="match status" value="1"/>
</dbReference>
<dbReference type="Pfam" id="PF01370">
    <property type="entry name" value="Epimerase"/>
    <property type="match status" value="1"/>
</dbReference>
<evidence type="ECO:0000256" key="9">
    <source>
        <dbReference type="ARBA" id="ARBA00023277"/>
    </source>
</evidence>
<reference evidence="12" key="1">
    <citation type="submission" date="2024-06" db="EMBL/GenBank/DDBJ databases">
        <title>Methylostella associata gen. nov., sp. nov., a novel Ancalomicrobiaceae-affiliated facultatively methylotrophic bacteria that feed on methanotrophs of the genus Methylococcus.</title>
        <authorList>
            <person name="Saltykova V."/>
            <person name="Danilova O.V."/>
            <person name="Oshkin I.Y."/>
            <person name="Belova S.E."/>
            <person name="Pimenov N.V."/>
            <person name="Dedysh S.N."/>
        </authorList>
    </citation>
    <scope>NUCLEOTIDE SEQUENCE</scope>
    <source>
        <strain evidence="12">S20</strain>
    </source>
</reference>
<evidence type="ECO:0000256" key="3">
    <source>
        <dbReference type="ARBA" id="ARBA00004947"/>
    </source>
</evidence>
<gene>
    <name evidence="12" type="primary">galE</name>
    <name evidence="12" type="ORF">ABS361_10675</name>
</gene>
<organism evidence="12">
    <name type="scientific">Methyloraptor flagellatus</name>
    <dbReference type="NCBI Taxonomy" id="3162530"/>
    <lineage>
        <taxon>Bacteria</taxon>
        <taxon>Pseudomonadati</taxon>
        <taxon>Pseudomonadota</taxon>
        <taxon>Alphaproteobacteria</taxon>
        <taxon>Hyphomicrobiales</taxon>
        <taxon>Ancalomicrobiaceae</taxon>
        <taxon>Methyloraptor</taxon>
    </lineage>
</organism>
<dbReference type="PANTHER" id="PTHR43725:SF53">
    <property type="entry name" value="UDP-ARABINOSE 4-EPIMERASE 1"/>
    <property type="match status" value="1"/>
</dbReference>
<dbReference type="Gene3D" id="3.40.50.720">
    <property type="entry name" value="NAD(P)-binding Rossmann-like Domain"/>
    <property type="match status" value="1"/>
</dbReference>
<evidence type="ECO:0000256" key="1">
    <source>
        <dbReference type="ARBA" id="ARBA00000083"/>
    </source>
</evidence>
<comment type="similarity">
    <text evidence="4 10">Belongs to the NAD(P)-dependent epimerase/dehydratase family.</text>
</comment>
<comment type="cofactor">
    <cofactor evidence="2 10">
        <name>NAD(+)</name>
        <dbReference type="ChEBI" id="CHEBI:57540"/>
    </cofactor>
</comment>
<dbReference type="InterPro" id="IPR005886">
    <property type="entry name" value="UDP_G4E"/>
</dbReference>
<comment type="subunit">
    <text evidence="10">Homodimer.</text>
</comment>
<sequence>MTVLVTGGGGYIGSHMVWALVDDGQEVVILDNLSTGFRWAMAPEAKFVQGDVGDAALLDGVIRDHAVDAIIHFAGSIVVPDSVADPLGYYLNNTVKSRELIAAAVRNGVKHFVFSSTAAVYGDPKTIPVGEDEPLKPLSPYGTSKLMTEIMLADVAKAHDFRYAALRYFNVAGADPRLRTGQSTKGATHLIKVACEALLGKRDRIEVFGTDYDTPDGTGVRDYIHVSDLVAAHLLALRHLRDTGEVLVCNCGYGNGFSVLDVLGAVERVGGGKLPVVYGPRRPGDSPKVVAGVDRIRATLDWKPAYADLDVIVAHALAWERHLGQRNQI</sequence>
<dbReference type="GO" id="GO:0033499">
    <property type="term" value="P:galactose catabolic process via UDP-galactose, Leloir pathway"/>
    <property type="evidence" value="ECO:0007669"/>
    <property type="project" value="TreeGrafter"/>
</dbReference>
<dbReference type="KEGG" id="mflg:ABS361_10675"/>
<evidence type="ECO:0000256" key="8">
    <source>
        <dbReference type="ARBA" id="ARBA00023235"/>
    </source>
</evidence>
<dbReference type="PANTHER" id="PTHR43725">
    <property type="entry name" value="UDP-GLUCOSE 4-EPIMERASE"/>
    <property type="match status" value="1"/>
</dbReference>
<dbReference type="Gene3D" id="3.90.25.10">
    <property type="entry name" value="UDP-galactose 4-epimerase, domain 1"/>
    <property type="match status" value="1"/>
</dbReference>